<feature type="compositionally biased region" description="Basic and acidic residues" evidence="1">
    <location>
        <begin position="455"/>
        <end position="464"/>
    </location>
</feature>
<dbReference type="PANTHER" id="PTHR33067">
    <property type="entry name" value="RNA-DIRECTED DNA POLYMERASE-RELATED"/>
    <property type="match status" value="1"/>
</dbReference>
<dbReference type="CDD" id="cd00303">
    <property type="entry name" value="retropepsin_like"/>
    <property type="match status" value="1"/>
</dbReference>
<feature type="region of interest" description="Disordered" evidence="1">
    <location>
        <begin position="959"/>
        <end position="989"/>
    </location>
</feature>
<name>A0A8T1XAP5_ARASU</name>
<dbReference type="Pfam" id="PF13650">
    <property type="entry name" value="Asp_protease_2"/>
    <property type="match status" value="1"/>
</dbReference>
<dbReference type="PANTHER" id="PTHR33067:SF31">
    <property type="entry name" value="RNA-DIRECTED DNA POLYMERASE"/>
    <property type="match status" value="1"/>
</dbReference>
<dbReference type="InterPro" id="IPR005162">
    <property type="entry name" value="Retrotrans_gag_dom"/>
</dbReference>
<dbReference type="EMBL" id="JAEFBJ010000135">
    <property type="protein sequence ID" value="KAG7529536.1"/>
    <property type="molecule type" value="Genomic_DNA"/>
</dbReference>
<dbReference type="AlphaFoldDB" id="A0A8T1XAP5"/>
<evidence type="ECO:0000313" key="4">
    <source>
        <dbReference type="Proteomes" id="UP000694251"/>
    </source>
</evidence>
<reference evidence="3 4" key="1">
    <citation type="submission" date="2020-12" db="EMBL/GenBank/DDBJ databases">
        <title>Concerted genomic and epigenomic changes stabilize Arabidopsis allopolyploids.</title>
        <authorList>
            <person name="Chen Z."/>
        </authorList>
    </citation>
    <scope>NUCLEOTIDE SEQUENCE [LARGE SCALE GENOMIC DNA]</scope>
    <source>
        <strain evidence="3">As9502</strain>
        <tissue evidence="3">Leaf</tissue>
    </source>
</reference>
<sequence length="1004" mass="113565">MRNRSTGNQNLLFNDNIDRITRELREIRNTFNLVPQQPLEMADERNQQNGPVNIGAGDAPRDHRQRKEIAPPAIQNNNFEIKSGLISMIQGNKFHGLPMEDPLVPLDEFDRLCNLTKINGVSEDEFKLRLFLFSLGDKAHIWEKNLPHNSITTWDDCKKAFLSKFFYNARTARLRNEISGFSQKTGESFCEAWERFKGYTNQCPHHGFTKASLLSTLYRGVLPRIRMLQDTANNGNFQNKDVEEGWELVENLAQSDGNYNEDCDRTVRGTADSDDKHRKEIKALNDKLDRILLSQQKHMHFLVDDEQYQVQDGEGNQLEEVSYINNNQSGYKGYNNFKTNNPNLSYRSTNVANPQDQVYPPQQQQAAITTWVCSSASSSMEIAKKLSELHHKLDCNFNDLNAKVEALNSKVRYLEGQFASTSAPKVTGLPGKSIQNPKEYANVHAINIRSGSELSTRERPKSVTEDSAYQDGEDFSLNKDQADKQLEQPLEQPLDQSLEQPLDQSLEQPLDLSLELPLDHFTRPTFPPTSPTAPKHVAVKNKEKVFICHPYKPPLPFPGRHKKELEDKYRAMFAKNFKEVELRIPLADALTRIPDSQKFLKDLIMERIQEVQKTTVLSHECSAIIQENDVPEKLGDPGSFTLPCSLGSLTFNKCLCDLGASVNLMPLSVAKRLGFNKYKYYNISLILADRSVRLPHGLLEDLPIKIGNVEVPTDFVVLNMDKEPKDPLILGRPFLATVGAIIDVKQRKIDLNLGKNLEMKFDINDAMKKPTIEEQTFLVKEVEHETLSFEKSLDSHKASVGSEVYKGLMGSDTKVMKANEVSSTHARPTNSTNNSKKPPTCPESSCSTKQLKASTQMSDGWLELRERSKWQDKAIQELTHIVKELKDQIKELNGKANQVPLNIKDAPDDGATILVSKEGCEFTSEWSRGEDYLDKKRSLLRSLDCGAGRNRRMEFEYTHGGAGRQRADEVEYPPAGADTDQGGSAVAWEQSQAAIDEQLRSFFD</sequence>
<feature type="region of interest" description="Disordered" evidence="1">
    <location>
        <begin position="819"/>
        <end position="852"/>
    </location>
</feature>
<evidence type="ECO:0000313" key="3">
    <source>
        <dbReference type="EMBL" id="KAG7529536.1"/>
    </source>
</evidence>
<organism evidence="3 4">
    <name type="scientific">Arabidopsis suecica</name>
    <name type="common">Swedish thale-cress</name>
    <name type="synonym">Cardaminopsis suecica</name>
    <dbReference type="NCBI Taxonomy" id="45249"/>
    <lineage>
        <taxon>Eukaryota</taxon>
        <taxon>Viridiplantae</taxon>
        <taxon>Streptophyta</taxon>
        <taxon>Embryophyta</taxon>
        <taxon>Tracheophyta</taxon>
        <taxon>Spermatophyta</taxon>
        <taxon>Magnoliopsida</taxon>
        <taxon>eudicotyledons</taxon>
        <taxon>Gunneridae</taxon>
        <taxon>Pentapetalae</taxon>
        <taxon>rosids</taxon>
        <taxon>malvids</taxon>
        <taxon>Brassicales</taxon>
        <taxon>Brassicaceae</taxon>
        <taxon>Camelineae</taxon>
        <taxon>Arabidopsis</taxon>
    </lineage>
</organism>
<feature type="compositionally biased region" description="Polar residues" evidence="1">
    <location>
        <begin position="820"/>
        <end position="852"/>
    </location>
</feature>
<feature type="region of interest" description="Disordered" evidence="1">
    <location>
        <begin position="451"/>
        <end position="473"/>
    </location>
</feature>
<keyword evidence="4" id="KW-1185">Reference proteome</keyword>
<accession>A0A8T1XAP5</accession>
<proteinExistence type="predicted"/>
<evidence type="ECO:0000259" key="2">
    <source>
        <dbReference type="Pfam" id="PF03732"/>
    </source>
</evidence>
<protein>
    <submittedName>
        <fullName evidence="3">Retrotransposon gag domain</fullName>
    </submittedName>
</protein>
<dbReference type="Pfam" id="PF03732">
    <property type="entry name" value="Retrotrans_gag"/>
    <property type="match status" value="1"/>
</dbReference>
<evidence type="ECO:0000256" key="1">
    <source>
        <dbReference type="SAM" id="MobiDB-lite"/>
    </source>
</evidence>
<gene>
    <name evidence="3" type="ORF">ISN44_Un135g000040</name>
</gene>
<dbReference type="OrthoDB" id="1111503at2759"/>
<dbReference type="Proteomes" id="UP000694251">
    <property type="component" value="Unassembled WGS sequence"/>
</dbReference>
<comment type="caution">
    <text evidence="3">The sequence shown here is derived from an EMBL/GenBank/DDBJ whole genome shotgun (WGS) entry which is preliminary data.</text>
</comment>
<feature type="region of interest" description="Disordered" evidence="1">
    <location>
        <begin position="40"/>
        <end position="64"/>
    </location>
</feature>
<feature type="domain" description="Retrotransposon gag" evidence="2">
    <location>
        <begin position="130"/>
        <end position="221"/>
    </location>
</feature>